<dbReference type="GO" id="GO:0005886">
    <property type="term" value="C:plasma membrane"/>
    <property type="evidence" value="ECO:0007669"/>
    <property type="project" value="UniProtKB-SubCell"/>
</dbReference>
<protein>
    <recommendedName>
        <fullName evidence="9">Periplasmic chaperone PpiD</fullName>
    </recommendedName>
    <alternativeName>
        <fullName evidence="10">Periplasmic folding chaperone</fullName>
    </alternativeName>
</protein>
<dbReference type="Pfam" id="PF13624">
    <property type="entry name" value="SurA_N_3"/>
    <property type="match status" value="1"/>
</dbReference>
<dbReference type="EMBL" id="CP006585">
    <property type="protein sequence ID" value="AGW12376.1"/>
    <property type="molecule type" value="Genomic_DNA"/>
</dbReference>
<dbReference type="Pfam" id="PF00639">
    <property type="entry name" value="Rotamase"/>
    <property type="match status" value="1"/>
</dbReference>
<name>T2G8A4_MEGG1</name>
<sequence length="627" mass="69862">MMEFIRTYAHSWAVKILFGIIVVVFVFFGVNSFNAPRADVVATVNDMPILAKTYTRALEITVDNMRRSDPSVDEAALIRMGLRRDVLMKLIAEMLMEQDARRQGITVADEELRQTIIGMSLFLNERGQFDSQRYRAILARQNQSVREFEDNVRNEMLVQKLADAVTSATSMTEAETRDFFLFTRMQAVLDYVPLRAADFLDAVETSQEEIAAWYAQRNETFRTAPRMELAALVFTPDSLARNETVSAEQVQAFYDSNKDRLFTQEERVRARHILLRVEQNATAAEAGAVLEQIREIKTRLDSGEEFAALAQELSDDTSNIVGGDLGWFGRGQMVPAFEAAAFALNPGEISDPVRTDFGYHLIKSELKEEAGVKAFDDVKAEILQRLAREQAASRVADTLDLALERVLAGEAFDVVSKDLDVPLQTTPLLTQAEAVARFGLEREAGDTLFLMAEGEVSDAPLPLEDGFLLARVVAKAPATIKPLAEVQDDVTARIKAEKAMLKAKDAADALAKELRETPDAHADRVQATLPFSRNEAIAGLGANEALLHAAFDAEPGTWMDTPFALEDGYVVVRVARRVPPEDAQWQTEKSLWMGHLTQRKQQELLESYVTALQESAKISISNPSFFE</sequence>
<dbReference type="eggNOG" id="COG0760">
    <property type="taxonomic scope" value="Bacteria"/>
</dbReference>
<dbReference type="InterPro" id="IPR052029">
    <property type="entry name" value="PpiD_chaperone"/>
</dbReference>
<evidence type="ECO:0000259" key="13">
    <source>
        <dbReference type="PROSITE" id="PS50198"/>
    </source>
</evidence>
<keyword evidence="6 12" id="KW-0472">Membrane</keyword>
<dbReference type="Proteomes" id="UP000016587">
    <property type="component" value="Chromosome"/>
</dbReference>
<keyword evidence="7" id="KW-0143">Chaperone</keyword>
<dbReference type="PROSITE" id="PS50198">
    <property type="entry name" value="PPIC_PPIASE_2"/>
    <property type="match status" value="1"/>
</dbReference>
<dbReference type="OrthoDB" id="9812372at2"/>
<evidence type="ECO:0000313" key="14">
    <source>
        <dbReference type="EMBL" id="AGW12376.1"/>
    </source>
</evidence>
<evidence type="ECO:0000256" key="11">
    <source>
        <dbReference type="PROSITE-ProRule" id="PRU00278"/>
    </source>
</evidence>
<evidence type="ECO:0000256" key="3">
    <source>
        <dbReference type="ARBA" id="ARBA00022519"/>
    </source>
</evidence>
<keyword evidence="11" id="KW-0413">Isomerase</keyword>
<dbReference type="Gene3D" id="1.10.4030.10">
    <property type="entry name" value="Porin chaperone SurA, peptide-binding domain"/>
    <property type="match status" value="1"/>
</dbReference>
<gene>
    <name evidence="14" type="ORF">DGI_0464</name>
</gene>
<dbReference type="PATRIC" id="fig|1121448.10.peg.460"/>
<keyword evidence="2" id="KW-1003">Cell membrane</keyword>
<dbReference type="PROSITE" id="PS01096">
    <property type="entry name" value="PPIC_PPIASE_1"/>
    <property type="match status" value="1"/>
</dbReference>
<dbReference type="GO" id="GO:0003755">
    <property type="term" value="F:peptidyl-prolyl cis-trans isomerase activity"/>
    <property type="evidence" value="ECO:0007669"/>
    <property type="project" value="UniProtKB-KW"/>
</dbReference>
<keyword evidence="5 12" id="KW-1133">Transmembrane helix</keyword>
<dbReference type="Gene3D" id="3.10.50.40">
    <property type="match status" value="1"/>
</dbReference>
<dbReference type="KEGG" id="dgg:DGI_0464"/>
<dbReference type="InterPro" id="IPR023058">
    <property type="entry name" value="PPIase_PpiC_CS"/>
</dbReference>
<proteinExistence type="inferred from homology"/>
<comment type="subcellular location">
    <subcellularLocation>
        <location evidence="1">Cell inner membrane</location>
        <topology evidence="1">Single-pass type II membrane protein</topology>
        <orientation evidence="1">Periplasmic side</orientation>
    </subcellularLocation>
</comment>
<evidence type="ECO:0000256" key="10">
    <source>
        <dbReference type="ARBA" id="ARBA00042775"/>
    </source>
</evidence>
<dbReference type="Pfam" id="PF13145">
    <property type="entry name" value="Rotamase_2"/>
    <property type="match status" value="2"/>
</dbReference>
<evidence type="ECO:0000256" key="4">
    <source>
        <dbReference type="ARBA" id="ARBA00022692"/>
    </source>
</evidence>
<evidence type="ECO:0000256" key="5">
    <source>
        <dbReference type="ARBA" id="ARBA00022989"/>
    </source>
</evidence>
<keyword evidence="4 12" id="KW-0812">Transmembrane</keyword>
<evidence type="ECO:0000256" key="7">
    <source>
        <dbReference type="ARBA" id="ARBA00023186"/>
    </source>
</evidence>
<evidence type="ECO:0000256" key="6">
    <source>
        <dbReference type="ARBA" id="ARBA00023136"/>
    </source>
</evidence>
<dbReference type="STRING" id="1121448.DGI_0464"/>
<dbReference type="SUPFAM" id="SSF54534">
    <property type="entry name" value="FKBP-like"/>
    <property type="match status" value="1"/>
</dbReference>
<dbReference type="AlphaFoldDB" id="T2G8A4"/>
<dbReference type="SUPFAM" id="SSF109998">
    <property type="entry name" value="Triger factor/SurA peptide-binding domain-like"/>
    <property type="match status" value="2"/>
</dbReference>
<dbReference type="InterPro" id="IPR027304">
    <property type="entry name" value="Trigger_fact/SurA_dom_sf"/>
</dbReference>
<reference evidence="14 15" key="1">
    <citation type="journal article" date="2013" name="J. Bacteriol.">
        <title>Roles of HynAB and Ech, the only two hydrogenases found in the model sulfate reducer Desulfovibrio gigas.</title>
        <authorList>
            <person name="Morais-Silva F.O."/>
            <person name="Santos C.I."/>
            <person name="Rodrigues R."/>
            <person name="Pereira I.A."/>
            <person name="Rodrigues-Pousada C."/>
        </authorList>
    </citation>
    <scope>NUCLEOTIDE SEQUENCE [LARGE SCALE GENOMIC DNA]</scope>
    <source>
        <strain evidence="15">ATCC 19364 / DSM 1382 / NCIMB 9332 / VKM B-1759</strain>
    </source>
</reference>
<dbReference type="InterPro" id="IPR000297">
    <property type="entry name" value="PPIase_PpiC"/>
</dbReference>
<dbReference type="HOGENOM" id="CLU_023843_1_0_7"/>
<keyword evidence="11" id="KW-0697">Rotamase</keyword>
<dbReference type="PANTHER" id="PTHR47529">
    <property type="entry name" value="PEPTIDYL-PROLYL CIS-TRANS ISOMERASE D"/>
    <property type="match status" value="1"/>
</dbReference>
<evidence type="ECO:0000256" key="1">
    <source>
        <dbReference type="ARBA" id="ARBA00004382"/>
    </source>
</evidence>
<evidence type="ECO:0000256" key="2">
    <source>
        <dbReference type="ARBA" id="ARBA00022475"/>
    </source>
</evidence>
<dbReference type="PANTHER" id="PTHR47529:SF1">
    <property type="entry name" value="PERIPLASMIC CHAPERONE PPID"/>
    <property type="match status" value="1"/>
</dbReference>
<dbReference type="RefSeq" id="WP_021759007.1">
    <property type="nucleotide sequence ID" value="NC_022444.1"/>
</dbReference>
<evidence type="ECO:0000313" key="15">
    <source>
        <dbReference type="Proteomes" id="UP000016587"/>
    </source>
</evidence>
<evidence type="ECO:0000256" key="12">
    <source>
        <dbReference type="SAM" id="Phobius"/>
    </source>
</evidence>
<feature type="domain" description="PpiC" evidence="13">
    <location>
        <begin position="265"/>
        <end position="366"/>
    </location>
</feature>
<evidence type="ECO:0000256" key="9">
    <source>
        <dbReference type="ARBA" id="ARBA00040743"/>
    </source>
</evidence>
<reference evidence="15" key="2">
    <citation type="submission" date="2013-07" db="EMBL/GenBank/DDBJ databases">
        <authorList>
            <person name="Morais-Silva F.O."/>
            <person name="Rezende A.M."/>
            <person name="Pimentel C."/>
            <person name="Resende D.M."/>
            <person name="Santos C.I."/>
            <person name="Clemente C."/>
            <person name="de Oliveira L.M."/>
            <person name="da Silva S.M."/>
            <person name="Costa D.A."/>
            <person name="Varela-Raposo A."/>
            <person name="Horacio E.C.A."/>
            <person name="Matos M."/>
            <person name="Flores O."/>
            <person name="Ruiz J.C."/>
            <person name="Rodrigues-Pousada C."/>
        </authorList>
    </citation>
    <scope>NUCLEOTIDE SEQUENCE [LARGE SCALE GENOMIC DNA]</scope>
    <source>
        <strain evidence="15">ATCC 19364 / DSM 1382 / NCIMB 9332 / VKM B-1759</strain>
    </source>
</reference>
<organism evidence="14 15">
    <name type="scientific">Megalodesulfovibrio gigas (strain ATCC 19364 / DSM 1382 / NCIMB 9332 / VKM B-1759)</name>
    <name type="common">Desulfovibrio gigas</name>
    <dbReference type="NCBI Taxonomy" id="1121448"/>
    <lineage>
        <taxon>Bacteria</taxon>
        <taxon>Pseudomonadati</taxon>
        <taxon>Thermodesulfobacteriota</taxon>
        <taxon>Desulfovibrionia</taxon>
        <taxon>Desulfovibrionales</taxon>
        <taxon>Desulfovibrionaceae</taxon>
        <taxon>Megalodesulfovibrio</taxon>
    </lineage>
</organism>
<accession>T2G8A4</accession>
<feature type="transmembrane region" description="Helical" evidence="12">
    <location>
        <begin position="12"/>
        <end position="30"/>
    </location>
</feature>
<dbReference type="InterPro" id="IPR046357">
    <property type="entry name" value="PPIase_dom_sf"/>
</dbReference>
<evidence type="ECO:0000256" key="8">
    <source>
        <dbReference type="ARBA" id="ARBA00038408"/>
    </source>
</evidence>
<keyword evidence="3" id="KW-0997">Cell inner membrane</keyword>
<comment type="similarity">
    <text evidence="8">Belongs to the PpiD chaperone family.</text>
</comment>
<keyword evidence="15" id="KW-1185">Reference proteome</keyword>